<comment type="caution">
    <text evidence="1">The sequence shown here is derived from an EMBL/GenBank/DDBJ whole genome shotgun (WGS) entry which is preliminary data.</text>
</comment>
<organism evidence="1 2">
    <name type="scientific">Pedobacter puniceum</name>
    <dbReference type="NCBI Taxonomy" id="2666136"/>
    <lineage>
        <taxon>Bacteria</taxon>
        <taxon>Pseudomonadati</taxon>
        <taxon>Bacteroidota</taxon>
        <taxon>Sphingobacteriia</taxon>
        <taxon>Sphingobacteriales</taxon>
        <taxon>Sphingobacteriaceae</taxon>
        <taxon>Pedobacter</taxon>
    </lineage>
</organism>
<name>A0A7K0FL43_9SPHI</name>
<evidence type="ECO:0000313" key="1">
    <source>
        <dbReference type="EMBL" id="MRX46633.1"/>
    </source>
</evidence>
<sequence>MTKINFTELFVSSNSEKAVDTAKPSLFNDENPNGYFSREELANHLLSLKRDRKKQWQIHHLDLLFKFFKSKGTLTRFPQHTIEDGEDVTWISIRIGKVVKPVKIIHFSGMKQLIDDYASGVIKINQTLEELCDEANS</sequence>
<dbReference type="EMBL" id="WKJI01000001">
    <property type="protein sequence ID" value="MRX46633.1"/>
    <property type="molecule type" value="Genomic_DNA"/>
</dbReference>
<dbReference type="AlphaFoldDB" id="A0A7K0FL43"/>
<protein>
    <submittedName>
        <fullName evidence="1">Uncharacterized protein</fullName>
    </submittedName>
</protein>
<evidence type="ECO:0000313" key="2">
    <source>
        <dbReference type="Proteomes" id="UP000462931"/>
    </source>
</evidence>
<accession>A0A7K0FL43</accession>
<keyword evidence="2" id="KW-1185">Reference proteome</keyword>
<reference evidence="1 2" key="1">
    <citation type="submission" date="2019-11" db="EMBL/GenBank/DDBJ databases">
        <authorList>
            <person name="Cheng Q."/>
            <person name="Yang Z."/>
        </authorList>
    </citation>
    <scope>NUCLEOTIDE SEQUENCE [LARGE SCALE GENOMIC DNA]</scope>
    <source>
        <strain evidence="1 2">HX-22-1</strain>
    </source>
</reference>
<dbReference type="RefSeq" id="WP_154286704.1">
    <property type="nucleotide sequence ID" value="NZ_WKJI01000001.1"/>
</dbReference>
<dbReference type="Proteomes" id="UP000462931">
    <property type="component" value="Unassembled WGS sequence"/>
</dbReference>
<proteinExistence type="predicted"/>
<gene>
    <name evidence="1" type="ORF">GJJ64_05490</name>
</gene>